<organism evidence="2 3">
    <name type="scientific">Heliobacterium chlorum</name>
    <dbReference type="NCBI Taxonomy" id="2698"/>
    <lineage>
        <taxon>Bacteria</taxon>
        <taxon>Bacillati</taxon>
        <taxon>Bacillota</taxon>
        <taxon>Clostridia</taxon>
        <taxon>Eubacteriales</taxon>
        <taxon>Heliobacteriaceae</taxon>
        <taxon>Heliobacterium</taxon>
    </lineage>
</organism>
<dbReference type="SUPFAM" id="SSF52540">
    <property type="entry name" value="P-loop containing nucleoside triphosphate hydrolases"/>
    <property type="match status" value="1"/>
</dbReference>
<dbReference type="CDD" id="cd00009">
    <property type="entry name" value="AAA"/>
    <property type="match status" value="1"/>
</dbReference>
<keyword evidence="2" id="KW-0547">Nucleotide-binding</keyword>
<keyword evidence="2" id="KW-0067">ATP-binding</keyword>
<evidence type="ECO:0000313" key="2">
    <source>
        <dbReference type="EMBL" id="MBC9783954.1"/>
    </source>
</evidence>
<keyword evidence="3" id="KW-1185">Reference proteome</keyword>
<dbReference type="PANTHER" id="PTHR42935:SF1">
    <property type="entry name" value="SLR0930 PROTEIN"/>
    <property type="match status" value="1"/>
</dbReference>
<sequence length="353" mass="40170">METAVSLKAQFSDAPMGSSIGAGLTIELANLQVLYDLPAAWWQGQAQRITGRTFPAWNDIQSMTEETRNPLAQSQLELKRLISACLDWRDKAESLIRFHRQFGSGLFARYLAFRWEGCLRGVEQPDPIRLEDLVGYGRQRNEVVDNTVRLLSGLRANNVLLYGDRGTGKSSTVKALIHRFGLEGLRLIEVPKNRLADFPAMIDLLKDRPQKFILFIDDLSFEDGEESYKEMKALLEGGVAVRPDNVVIYATSNRRHLIKETFADRQVTLNEADELHPGDTYQEKMSLADRFGITVTFLAPGQEAYLEIVETLAEQRGIEMERETLRRQALLWEQRHNGRSGRTARQFVDSLIR</sequence>
<dbReference type="InterPro" id="IPR003593">
    <property type="entry name" value="AAA+_ATPase"/>
</dbReference>
<comment type="caution">
    <text evidence="2">The sequence shown here is derived from an EMBL/GenBank/DDBJ whole genome shotgun (WGS) entry which is preliminary data.</text>
</comment>
<proteinExistence type="predicted"/>
<dbReference type="Gene3D" id="3.40.50.300">
    <property type="entry name" value="P-loop containing nucleotide triphosphate hydrolases"/>
    <property type="match status" value="1"/>
</dbReference>
<dbReference type="Proteomes" id="UP000617402">
    <property type="component" value="Unassembled WGS sequence"/>
</dbReference>
<gene>
    <name evidence="2" type="ORF">H1S01_05445</name>
</gene>
<dbReference type="Pfam" id="PF05673">
    <property type="entry name" value="DUF815"/>
    <property type="match status" value="1"/>
</dbReference>
<protein>
    <submittedName>
        <fullName evidence="2">ATP-binding protein</fullName>
    </submittedName>
</protein>
<name>A0ABR7T270_HELCL</name>
<dbReference type="EMBL" id="JACVHF010000003">
    <property type="protein sequence ID" value="MBC9783954.1"/>
    <property type="molecule type" value="Genomic_DNA"/>
</dbReference>
<dbReference type="PANTHER" id="PTHR42935">
    <property type="entry name" value="SLR0930 PROTEIN"/>
    <property type="match status" value="1"/>
</dbReference>
<dbReference type="GO" id="GO:0005524">
    <property type="term" value="F:ATP binding"/>
    <property type="evidence" value="ECO:0007669"/>
    <property type="project" value="UniProtKB-KW"/>
</dbReference>
<evidence type="ECO:0000259" key="1">
    <source>
        <dbReference type="SMART" id="SM00382"/>
    </source>
</evidence>
<dbReference type="InterPro" id="IPR008533">
    <property type="entry name" value="DUF815"/>
</dbReference>
<evidence type="ECO:0000313" key="3">
    <source>
        <dbReference type="Proteomes" id="UP000617402"/>
    </source>
</evidence>
<accession>A0ABR7T270</accession>
<dbReference type="InterPro" id="IPR027417">
    <property type="entry name" value="P-loop_NTPase"/>
</dbReference>
<reference evidence="2 3" key="1">
    <citation type="submission" date="2020-07" db="EMBL/GenBank/DDBJ databases">
        <title>Draft whole-genome sequence of Heliobacterium chlorum DSM 3682, type strain.</title>
        <authorList>
            <person name="Kyndt J.A."/>
            <person name="Meyer T.E."/>
            <person name="Imhoff J.F."/>
        </authorList>
    </citation>
    <scope>NUCLEOTIDE SEQUENCE [LARGE SCALE GENOMIC DNA]</scope>
    <source>
        <strain evidence="2 3">DSM 3682</strain>
    </source>
</reference>
<feature type="domain" description="AAA+ ATPase" evidence="1">
    <location>
        <begin position="155"/>
        <end position="272"/>
    </location>
</feature>
<dbReference type="SMART" id="SM00382">
    <property type="entry name" value="AAA"/>
    <property type="match status" value="1"/>
</dbReference>